<evidence type="ECO:0000313" key="4">
    <source>
        <dbReference type="Proteomes" id="UP001194580"/>
    </source>
</evidence>
<dbReference type="EMBL" id="JAAAIL010000286">
    <property type="protein sequence ID" value="KAG0277308.1"/>
    <property type="molecule type" value="Genomic_DNA"/>
</dbReference>
<comment type="caution">
    <text evidence="3">The sequence shown here is derived from an EMBL/GenBank/DDBJ whole genome shotgun (WGS) entry which is preliminary data.</text>
</comment>
<dbReference type="AlphaFoldDB" id="A0AAD4H8D6"/>
<keyword evidence="1" id="KW-0175">Coiled coil</keyword>
<accession>A0AAD4H8D6</accession>
<protein>
    <submittedName>
        <fullName evidence="3">Uncharacterized protein</fullName>
    </submittedName>
</protein>
<dbReference type="Pfam" id="PF13094">
    <property type="entry name" value="CENP-Q"/>
    <property type="match status" value="1"/>
</dbReference>
<sequence length="391" mass="43243">MVKQAKKNVSFARGNRGGSGADKLIRATPSTTKTSSKSSKGGSGSSSSTSKKSSSSKSSSSTSSSSRTRTDERPEPSSKSSSNAESRRNDPVLSDEESGQESEIEEESDGEDADRLLGLRPTLRVVSKATIKKSWKPVNVKTRTHVQSLVAGTFPAAITQSRGEKRKIEMQSGLNRLMQQLNDCLSELKVPQAQARISYSQLSARNRELEAMLVPDLEHIRDLELRLEQEQVLAEQDEAELQEFLEKKRALDKRTVYLQRKNLHPLLKGEGLSETMDSLCHTKGDYSHLSLADQRLMNLIPLSRHEDFIGSEVRESLYNPDQDVSINKVSKRLGSRLSAIERHSEGLDPFMQLVTAAREKVTQLSLNTLAVVPSSSTPTSTPSRSTRRSYL</sequence>
<dbReference type="InterPro" id="IPR025212">
    <property type="entry name" value="CAD_CENP-Q"/>
</dbReference>
<feature type="region of interest" description="Disordered" evidence="2">
    <location>
        <begin position="372"/>
        <end position="391"/>
    </location>
</feature>
<gene>
    <name evidence="3" type="ORF">BGZ95_006149</name>
</gene>
<name>A0AAD4H8D6_9FUNG</name>
<proteinExistence type="predicted"/>
<evidence type="ECO:0000313" key="3">
    <source>
        <dbReference type="EMBL" id="KAG0277308.1"/>
    </source>
</evidence>
<feature type="compositionally biased region" description="Low complexity" evidence="2">
    <location>
        <begin position="30"/>
        <end position="66"/>
    </location>
</feature>
<organism evidence="3 4">
    <name type="scientific">Linnemannia exigua</name>
    <dbReference type="NCBI Taxonomy" id="604196"/>
    <lineage>
        <taxon>Eukaryota</taxon>
        <taxon>Fungi</taxon>
        <taxon>Fungi incertae sedis</taxon>
        <taxon>Mucoromycota</taxon>
        <taxon>Mortierellomycotina</taxon>
        <taxon>Mortierellomycetes</taxon>
        <taxon>Mortierellales</taxon>
        <taxon>Mortierellaceae</taxon>
        <taxon>Linnemannia</taxon>
    </lineage>
</organism>
<evidence type="ECO:0000256" key="2">
    <source>
        <dbReference type="SAM" id="MobiDB-lite"/>
    </source>
</evidence>
<evidence type="ECO:0000256" key="1">
    <source>
        <dbReference type="SAM" id="Coils"/>
    </source>
</evidence>
<reference evidence="3" key="1">
    <citation type="journal article" date="2020" name="Fungal Divers.">
        <title>Resolving the Mortierellaceae phylogeny through synthesis of multi-gene phylogenetics and phylogenomics.</title>
        <authorList>
            <person name="Vandepol N."/>
            <person name="Liber J."/>
            <person name="Desiro A."/>
            <person name="Na H."/>
            <person name="Kennedy M."/>
            <person name="Barry K."/>
            <person name="Grigoriev I.V."/>
            <person name="Miller A.N."/>
            <person name="O'Donnell K."/>
            <person name="Stajich J.E."/>
            <person name="Bonito G."/>
        </authorList>
    </citation>
    <scope>NUCLEOTIDE SEQUENCE</scope>
    <source>
        <strain evidence="3">NRRL 28262</strain>
    </source>
</reference>
<feature type="region of interest" description="Disordered" evidence="2">
    <location>
        <begin position="1"/>
        <end position="116"/>
    </location>
</feature>
<feature type="compositionally biased region" description="Low complexity" evidence="2">
    <location>
        <begin position="373"/>
        <end position="384"/>
    </location>
</feature>
<keyword evidence="4" id="KW-1185">Reference proteome</keyword>
<dbReference type="Proteomes" id="UP001194580">
    <property type="component" value="Unassembled WGS sequence"/>
</dbReference>
<feature type="compositionally biased region" description="Acidic residues" evidence="2">
    <location>
        <begin position="93"/>
        <end position="112"/>
    </location>
</feature>
<feature type="coiled-coil region" evidence="1">
    <location>
        <begin position="220"/>
        <end position="254"/>
    </location>
</feature>